<dbReference type="KEGG" id="bbae:FRD01_11005"/>
<evidence type="ECO:0000313" key="5">
    <source>
        <dbReference type="EMBL" id="QED27752.1"/>
    </source>
</evidence>
<protein>
    <submittedName>
        <fullName evidence="5">Type II toxin-antitoxin system HipA family toxin</fullName>
    </submittedName>
</protein>
<dbReference type="Proteomes" id="UP000321595">
    <property type="component" value="Chromosome"/>
</dbReference>
<dbReference type="PANTHER" id="PTHR37419:SF1">
    <property type="entry name" value="SERINE_THREONINE-PROTEIN KINASE TOXIN HIPA"/>
    <property type="match status" value="1"/>
</dbReference>
<dbReference type="InterPro" id="IPR012893">
    <property type="entry name" value="HipA-like_C"/>
</dbReference>
<dbReference type="EMBL" id="CP042467">
    <property type="protein sequence ID" value="QED27752.1"/>
    <property type="molecule type" value="Genomic_DNA"/>
</dbReference>
<evidence type="ECO:0000259" key="4">
    <source>
        <dbReference type="Pfam" id="PF07804"/>
    </source>
</evidence>
<dbReference type="InterPro" id="IPR052028">
    <property type="entry name" value="HipA_Ser/Thr_kinase"/>
</dbReference>
<comment type="similarity">
    <text evidence="1">Belongs to the HipA Ser/Thr kinase family.</text>
</comment>
<dbReference type="RefSeq" id="WP_146959567.1">
    <property type="nucleotide sequence ID" value="NZ_CP042467.1"/>
</dbReference>
<dbReference type="GO" id="GO:0005829">
    <property type="term" value="C:cytosol"/>
    <property type="evidence" value="ECO:0007669"/>
    <property type="project" value="TreeGrafter"/>
</dbReference>
<keyword evidence="6" id="KW-1185">Reference proteome</keyword>
<organism evidence="5 6">
    <name type="scientific">Microvenator marinus</name>
    <dbReference type="NCBI Taxonomy" id="2600177"/>
    <lineage>
        <taxon>Bacteria</taxon>
        <taxon>Deltaproteobacteria</taxon>
        <taxon>Bradymonadales</taxon>
        <taxon>Microvenatoraceae</taxon>
        <taxon>Microvenator</taxon>
    </lineage>
</organism>
<proteinExistence type="inferred from homology"/>
<evidence type="ECO:0000313" key="6">
    <source>
        <dbReference type="Proteomes" id="UP000321595"/>
    </source>
</evidence>
<keyword evidence="2" id="KW-0808">Transferase</keyword>
<name>A0A5B8XPE2_9DELT</name>
<dbReference type="Gene3D" id="1.10.1070.20">
    <property type="match status" value="1"/>
</dbReference>
<sequence length="272" mass="30889">MGLWWAPRLSLAGAQYKTTVVKADDDYFWPSSDEASTHILKFDSPRFQHLSVNEYFVMKLAAALSLPVASVELDFRLGRPFLVVERFDREVGDEGVERIHQEDFCQILGLTPSKKYDVTLANVSRVLREHSSKPVVDIQSLVRLTIFNVLAGNSDAHAKNISMMRDFRGCNLAPFYDLVCTRNYRGVDRTLAMPIGRNRSPDNLKRDDWSTMAKHIDVSPKIVFNELDRMCSMAPEIIDSLKSNLLEQGAQREALDDVSRTLLKRLPATRSI</sequence>
<feature type="domain" description="HipA-like C-terminal" evidence="4">
    <location>
        <begin position="9"/>
        <end position="235"/>
    </location>
</feature>
<accession>A0A5B8XPE2</accession>
<dbReference type="GO" id="GO:0004674">
    <property type="term" value="F:protein serine/threonine kinase activity"/>
    <property type="evidence" value="ECO:0007669"/>
    <property type="project" value="TreeGrafter"/>
</dbReference>
<evidence type="ECO:0000256" key="3">
    <source>
        <dbReference type="ARBA" id="ARBA00022777"/>
    </source>
</evidence>
<evidence type="ECO:0000256" key="2">
    <source>
        <dbReference type="ARBA" id="ARBA00022679"/>
    </source>
</evidence>
<dbReference type="OrthoDB" id="9805913at2"/>
<dbReference type="AlphaFoldDB" id="A0A5B8XPE2"/>
<reference evidence="5 6" key="1">
    <citation type="submission" date="2019-08" db="EMBL/GenBank/DDBJ databases">
        <authorList>
            <person name="Liang Q."/>
        </authorList>
    </citation>
    <scope>NUCLEOTIDE SEQUENCE [LARGE SCALE GENOMIC DNA]</scope>
    <source>
        <strain evidence="5 6">V1718</strain>
    </source>
</reference>
<keyword evidence="3" id="KW-0418">Kinase</keyword>
<dbReference type="Pfam" id="PF07804">
    <property type="entry name" value="HipA_C"/>
    <property type="match status" value="1"/>
</dbReference>
<evidence type="ECO:0000256" key="1">
    <source>
        <dbReference type="ARBA" id="ARBA00010164"/>
    </source>
</evidence>
<dbReference type="PANTHER" id="PTHR37419">
    <property type="entry name" value="SERINE/THREONINE-PROTEIN KINASE TOXIN HIPA"/>
    <property type="match status" value="1"/>
</dbReference>
<gene>
    <name evidence="5" type="ORF">FRD01_11005</name>
</gene>